<reference evidence="2 3" key="1">
    <citation type="journal article" date="2019" name="bioRxiv">
        <title>Bacteria contribute to plant secondary compound degradation in a generalist herbivore system.</title>
        <authorList>
            <person name="Francoeur C.B."/>
            <person name="Khadempour L."/>
            <person name="Moreira-Soto R.D."/>
            <person name="Gotting K."/>
            <person name="Book A.J."/>
            <person name="Pinto-Tomas A.A."/>
            <person name="Keefover-Ring K."/>
            <person name="Currie C.R."/>
        </authorList>
    </citation>
    <scope>NUCLEOTIDE SEQUENCE [LARGE SCALE GENOMIC DNA]</scope>
    <source>
        <strain evidence="2">Acro-835</strain>
    </source>
</reference>
<accession>A0ABX0RE78</accession>
<keyword evidence="3" id="KW-1185">Reference proteome</keyword>
<protein>
    <submittedName>
        <fullName evidence="2">Antibiotic biosynthesis monooxygenase</fullName>
    </submittedName>
</protein>
<dbReference type="InterPro" id="IPR011008">
    <property type="entry name" value="Dimeric_a/b-barrel"/>
</dbReference>
<dbReference type="PROSITE" id="PS51725">
    <property type="entry name" value="ABM"/>
    <property type="match status" value="1"/>
</dbReference>
<evidence type="ECO:0000259" key="1">
    <source>
        <dbReference type="PROSITE" id="PS51725"/>
    </source>
</evidence>
<feature type="domain" description="ABM" evidence="1">
    <location>
        <begin position="3"/>
        <end position="91"/>
    </location>
</feature>
<dbReference type="RefSeq" id="WP_017346819.1">
    <property type="nucleotide sequence ID" value="NZ_VWXF01000006.1"/>
</dbReference>
<organism evidence="2 3">
    <name type="scientific">Candidatus Pantoea multigeneris</name>
    <dbReference type="NCBI Taxonomy" id="2608357"/>
    <lineage>
        <taxon>Bacteria</taxon>
        <taxon>Pseudomonadati</taxon>
        <taxon>Pseudomonadota</taxon>
        <taxon>Gammaproteobacteria</taxon>
        <taxon>Enterobacterales</taxon>
        <taxon>Erwiniaceae</taxon>
        <taxon>Pantoea</taxon>
    </lineage>
</organism>
<gene>
    <name evidence="2" type="ORF">F3J40_15745</name>
</gene>
<comment type="caution">
    <text evidence="2">The sequence shown here is derived from an EMBL/GenBank/DDBJ whole genome shotgun (WGS) entry which is preliminary data.</text>
</comment>
<dbReference type="SUPFAM" id="SSF54909">
    <property type="entry name" value="Dimeric alpha+beta barrel"/>
    <property type="match status" value="1"/>
</dbReference>
<sequence>MTLPVVALFTVKAGHEETVEQLFRGVIEATLKEEGCISYQLNRDIENPRRFIWTEEWQSRELLQKHIESPHISKLFAELPPYIEHSEVVALQKLAGGVA</sequence>
<dbReference type="InterPro" id="IPR007138">
    <property type="entry name" value="ABM_dom"/>
</dbReference>
<keyword evidence="2" id="KW-0503">Monooxygenase</keyword>
<evidence type="ECO:0000313" key="2">
    <source>
        <dbReference type="EMBL" id="NIF23044.1"/>
    </source>
</evidence>
<dbReference type="Gene3D" id="3.30.70.100">
    <property type="match status" value="1"/>
</dbReference>
<dbReference type="PANTHER" id="PTHR33336">
    <property type="entry name" value="QUINOL MONOOXYGENASE YGIN-RELATED"/>
    <property type="match status" value="1"/>
</dbReference>
<dbReference type="InterPro" id="IPR050744">
    <property type="entry name" value="AI-2_Isomerase_LsrG"/>
</dbReference>
<name>A0ABX0RE78_9GAMM</name>
<keyword evidence="2" id="KW-0560">Oxidoreductase</keyword>
<evidence type="ECO:0000313" key="3">
    <source>
        <dbReference type="Proteomes" id="UP001515683"/>
    </source>
</evidence>
<proteinExistence type="predicted"/>
<dbReference type="EMBL" id="VWXF01000006">
    <property type="protein sequence ID" value="NIF23044.1"/>
    <property type="molecule type" value="Genomic_DNA"/>
</dbReference>
<dbReference type="PANTHER" id="PTHR33336:SF15">
    <property type="entry name" value="ABM DOMAIN-CONTAINING PROTEIN"/>
    <property type="match status" value="1"/>
</dbReference>
<dbReference type="Pfam" id="PF03992">
    <property type="entry name" value="ABM"/>
    <property type="match status" value="1"/>
</dbReference>
<dbReference type="Proteomes" id="UP001515683">
    <property type="component" value="Unassembled WGS sequence"/>
</dbReference>
<dbReference type="GO" id="GO:0004497">
    <property type="term" value="F:monooxygenase activity"/>
    <property type="evidence" value="ECO:0007669"/>
    <property type="project" value="UniProtKB-KW"/>
</dbReference>